<organism evidence="2 3">
    <name type="scientific">Achromobacter denitrificans</name>
    <name type="common">Alcaligenes denitrificans</name>
    <dbReference type="NCBI Taxonomy" id="32002"/>
    <lineage>
        <taxon>Bacteria</taxon>
        <taxon>Pseudomonadati</taxon>
        <taxon>Pseudomonadota</taxon>
        <taxon>Betaproteobacteria</taxon>
        <taxon>Burkholderiales</taxon>
        <taxon>Alcaligenaceae</taxon>
        <taxon>Achromobacter</taxon>
    </lineage>
</organism>
<proteinExistence type="predicted"/>
<reference evidence="2 3" key="1">
    <citation type="submission" date="2024-05" db="EMBL/GenBank/DDBJ databases">
        <title>Achromobacter denitrificans. BP1, complete genome.</title>
        <authorList>
            <person name="Zhang B."/>
        </authorList>
    </citation>
    <scope>NUCLEOTIDE SEQUENCE [LARGE SCALE GENOMIC DNA]</scope>
    <source>
        <strain evidence="2 3">BP1</strain>
    </source>
</reference>
<accession>A0ABZ3FUN5</accession>
<feature type="region of interest" description="Disordered" evidence="1">
    <location>
        <begin position="98"/>
        <end position="117"/>
    </location>
</feature>
<name>A0ABZ3FUN5_ACHDE</name>
<dbReference type="RefSeq" id="WP_343498450.1">
    <property type="nucleotide sequence ID" value="NZ_CP154792.1"/>
</dbReference>
<dbReference type="InterPro" id="IPR039555">
    <property type="entry name" value="TraF/TrbB"/>
</dbReference>
<keyword evidence="3" id="KW-1185">Reference proteome</keyword>
<dbReference type="InterPro" id="IPR036249">
    <property type="entry name" value="Thioredoxin-like_sf"/>
</dbReference>
<evidence type="ECO:0000313" key="2">
    <source>
        <dbReference type="EMBL" id="XAN13485.1"/>
    </source>
</evidence>
<dbReference type="Pfam" id="PF13728">
    <property type="entry name" value="TraF"/>
    <property type="match status" value="1"/>
</dbReference>
<sequence>MAGTGDSWTKTKLLDRHGPFFKPKKYDLNKSLVEHRQMFENPILKIFAGLWLCAAILPTVAVAQDASFYDRKGEGWFWYQDPDLDPEPVDENRLKQQPITPAAADPKPPKAVEPPSYKRQEVEPFSVEWLQKQMPVLLGRAIDDPTKENVEAYLYAQRVAMDKAQRYANQVQMVVANDPYLDENNRVPLSSFAKKDFLRYRGEGQTEAMEHLSKIGGLWVFFDSTCAFCPPQVSAVRDLAREFGFLTKFISMNGEAVPGLGQDEFVPNGGQAQRLGLRLTPTTVFVVPPDNYYILSQGMMSQDQLRDRLIVAADYNGLLPEEILKKLRVFDRGVLSTEDMKAGAGDDPGEWVRYLKERLSGQY</sequence>
<dbReference type="SUPFAM" id="SSF52833">
    <property type="entry name" value="Thioredoxin-like"/>
    <property type="match status" value="1"/>
</dbReference>
<dbReference type="InterPro" id="IPR014111">
    <property type="entry name" value="T4SS_TraF-like"/>
</dbReference>
<dbReference type="EMBL" id="CP154792">
    <property type="protein sequence ID" value="XAN13485.1"/>
    <property type="molecule type" value="Genomic_DNA"/>
</dbReference>
<evidence type="ECO:0000256" key="1">
    <source>
        <dbReference type="SAM" id="MobiDB-lite"/>
    </source>
</evidence>
<evidence type="ECO:0000313" key="3">
    <source>
        <dbReference type="Proteomes" id="UP001446337"/>
    </source>
</evidence>
<gene>
    <name evidence="2" type="primary">traF</name>
    <name evidence="2" type="ORF">AAIK43_18955</name>
</gene>
<protein>
    <submittedName>
        <fullName evidence="2">Conjugal transfer protein TraF</fullName>
    </submittedName>
</protein>
<dbReference type="NCBIfam" id="TIGR02740">
    <property type="entry name" value="TraF-like"/>
    <property type="match status" value="1"/>
</dbReference>
<dbReference type="Proteomes" id="UP001446337">
    <property type="component" value="Chromosome"/>
</dbReference>